<dbReference type="EMBL" id="PSNW01000002">
    <property type="protein sequence ID" value="PPE75084.1"/>
    <property type="molecule type" value="Genomic_DNA"/>
</dbReference>
<sequence length="319" mass="34442">MSACSEFIQYALVFEQAAASDQWSLLEPLFADDALHVVHDGGPFAGADRGAAAVVAGLRRVVLGIDRRFDARIPEIIEGPEVRGEGIWMRFRLRLRRAGLPDFVVDGEHLTVHRGGKIVEFHETLAPGHGERATAYLQQHDAALHPAGSPYRAPSCARDLKDIETAVRGIFVRCYGMAKGNGDIAAALSICHPDFGIDAVPFRMASRNRNETAQQLGLFFHAFPDFRPTLDGLVADTSGAACWGTVRMTHGGDFLGIPASGKTANLPFFSAFEFKGGLLLRERFFIDLAMLCGQTGLPLQQVLPVLEMLSAQTAAAAAA</sequence>
<dbReference type="OrthoDB" id="129343at2"/>
<protein>
    <recommendedName>
        <fullName evidence="3">SnoaL-like domain-containing protein</fullName>
    </recommendedName>
</protein>
<gene>
    <name evidence="1" type="ORF">C3942_05255</name>
</gene>
<dbReference type="Pfam" id="PF07366">
    <property type="entry name" value="SnoaL"/>
    <property type="match status" value="1"/>
</dbReference>
<dbReference type="SUPFAM" id="SSF54427">
    <property type="entry name" value="NTF2-like"/>
    <property type="match status" value="2"/>
</dbReference>
<name>A0A2S5TJC3_9GAMM</name>
<dbReference type="InterPro" id="IPR032710">
    <property type="entry name" value="NTF2-like_dom_sf"/>
</dbReference>
<keyword evidence="2" id="KW-1185">Reference proteome</keyword>
<dbReference type="GO" id="GO:0030638">
    <property type="term" value="P:polyketide metabolic process"/>
    <property type="evidence" value="ECO:0007669"/>
    <property type="project" value="InterPro"/>
</dbReference>
<reference evidence="1 2" key="1">
    <citation type="submission" date="2018-02" db="EMBL/GenBank/DDBJ databases">
        <title>Genome sequencing of Solimonas sp. HR-BB.</title>
        <authorList>
            <person name="Lee Y."/>
            <person name="Jeon C.O."/>
        </authorList>
    </citation>
    <scope>NUCLEOTIDE SEQUENCE [LARGE SCALE GENOMIC DNA]</scope>
    <source>
        <strain evidence="1 2">HR-BB</strain>
    </source>
</reference>
<evidence type="ECO:0008006" key="3">
    <source>
        <dbReference type="Google" id="ProtNLM"/>
    </source>
</evidence>
<evidence type="ECO:0000313" key="1">
    <source>
        <dbReference type="EMBL" id="PPE75084.1"/>
    </source>
</evidence>
<dbReference type="Gene3D" id="3.10.450.50">
    <property type="match status" value="2"/>
</dbReference>
<dbReference type="AlphaFoldDB" id="A0A2S5TJC3"/>
<dbReference type="RefSeq" id="WP_104229310.1">
    <property type="nucleotide sequence ID" value="NZ_PSNW01000002.1"/>
</dbReference>
<evidence type="ECO:0000313" key="2">
    <source>
        <dbReference type="Proteomes" id="UP000238220"/>
    </source>
</evidence>
<proteinExistence type="predicted"/>
<dbReference type="InterPro" id="IPR009959">
    <property type="entry name" value="Cyclase_SnoaL-like"/>
</dbReference>
<accession>A0A2S5TJC3</accession>
<comment type="caution">
    <text evidence="1">The sequence shown here is derived from an EMBL/GenBank/DDBJ whole genome shotgun (WGS) entry which is preliminary data.</text>
</comment>
<dbReference type="Proteomes" id="UP000238220">
    <property type="component" value="Unassembled WGS sequence"/>
</dbReference>
<organism evidence="1 2">
    <name type="scientific">Solimonas fluminis</name>
    <dbReference type="NCBI Taxonomy" id="2086571"/>
    <lineage>
        <taxon>Bacteria</taxon>
        <taxon>Pseudomonadati</taxon>
        <taxon>Pseudomonadota</taxon>
        <taxon>Gammaproteobacteria</taxon>
        <taxon>Nevskiales</taxon>
        <taxon>Nevskiaceae</taxon>
        <taxon>Solimonas</taxon>
    </lineage>
</organism>